<feature type="transmembrane region" description="Helical" evidence="1">
    <location>
        <begin position="342"/>
        <end position="366"/>
    </location>
</feature>
<dbReference type="InterPro" id="IPR046623">
    <property type="entry name" value="DUF6536"/>
</dbReference>
<feature type="transmembrane region" description="Helical" evidence="1">
    <location>
        <begin position="546"/>
        <end position="568"/>
    </location>
</feature>
<keyword evidence="1" id="KW-0812">Transmembrane</keyword>
<feature type="transmembrane region" description="Helical" evidence="1">
    <location>
        <begin position="43"/>
        <end position="66"/>
    </location>
</feature>
<feature type="transmembrane region" description="Helical" evidence="1">
    <location>
        <begin position="428"/>
        <end position="451"/>
    </location>
</feature>
<keyword evidence="1" id="KW-0472">Membrane</keyword>
<reference evidence="3 4" key="1">
    <citation type="journal article" date="2023" name="IMA Fungus">
        <title>Comparative genomic study of the Penicillium genus elucidates a diverse pangenome and 15 lateral gene transfer events.</title>
        <authorList>
            <person name="Petersen C."/>
            <person name="Sorensen T."/>
            <person name="Nielsen M.R."/>
            <person name="Sondergaard T.E."/>
            <person name="Sorensen J.L."/>
            <person name="Fitzpatrick D.A."/>
            <person name="Frisvad J.C."/>
            <person name="Nielsen K.L."/>
        </authorList>
    </citation>
    <scope>NUCLEOTIDE SEQUENCE [LARGE SCALE GENOMIC DNA]</scope>
    <source>
        <strain evidence="3 4">IBT 3361</strain>
    </source>
</reference>
<feature type="transmembrane region" description="Helical" evidence="1">
    <location>
        <begin position="588"/>
        <end position="610"/>
    </location>
</feature>
<gene>
    <name evidence="3" type="ORF">N7505_003603</name>
</gene>
<name>A0ABQ8WRM0_PENCH</name>
<feature type="transmembrane region" description="Helical" evidence="1">
    <location>
        <begin position="151"/>
        <end position="168"/>
    </location>
</feature>
<dbReference type="Pfam" id="PF20163">
    <property type="entry name" value="DUF6536"/>
    <property type="match status" value="1"/>
</dbReference>
<dbReference type="EMBL" id="JAPVEB010000002">
    <property type="protein sequence ID" value="KAJ5275058.1"/>
    <property type="molecule type" value="Genomic_DNA"/>
</dbReference>
<proteinExistence type="predicted"/>
<evidence type="ECO:0000256" key="1">
    <source>
        <dbReference type="SAM" id="Phobius"/>
    </source>
</evidence>
<dbReference type="Proteomes" id="UP001220256">
    <property type="component" value="Unassembled WGS sequence"/>
</dbReference>
<feature type="domain" description="DUF6536" evidence="2">
    <location>
        <begin position="40"/>
        <end position="191"/>
    </location>
</feature>
<accession>A0ABQ8WRM0</accession>
<evidence type="ECO:0000313" key="4">
    <source>
        <dbReference type="Proteomes" id="UP001220256"/>
    </source>
</evidence>
<evidence type="ECO:0000259" key="2">
    <source>
        <dbReference type="Pfam" id="PF20163"/>
    </source>
</evidence>
<comment type="caution">
    <text evidence="3">The sequence shown here is derived from an EMBL/GenBank/DDBJ whole genome shotgun (WGS) entry which is preliminary data.</text>
</comment>
<keyword evidence="1" id="KW-1133">Transmembrane helix</keyword>
<keyword evidence="4" id="KW-1185">Reference proteome</keyword>
<dbReference type="PANTHER" id="PTHR35395:SF1">
    <property type="entry name" value="DUF6536 DOMAIN-CONTAINING PROTEIN"/>
    <property type="match status" value="1"/>
</dbReference>
<protein>
    <recommendedName>
        <fullName evidence="2">DUF6536 domain-containing protein</fullName>
    </recommendedName>
</protein>
<organism evidence="3 4">
    <name type="scientific">Penicillium chrysogenum</name>
    <name type="common">Penicillium notatum</name>
    <dbReference type="NCBI Taxonomy" id="5076"/>
    <lineage>
        <taxon>Eukaryota</taxon>
        <taxon>Fungi</taxon>
        <taxon>Dikarya</taxon>
        <taxon>Ascomycota</taxon>
        <taxon>Pezizomycotina</taxon>
        <taxon>Eurotiomycetes</taxon>
        <taxon>Eurotiomycetidae</taxon>
        <taxon>Eurotiales</taxon>
        <taxon>Aspergillaceae</taxon>
        <taxon>Penicillium</taxon>
        <taxon>Penicillium chrysogenum species complex</taxon>
    </lineage>
</organism>
<dbReference type="PANTHER" id="PTHR35395">
    <property type="entry name" value="DUF6536 DOMAIN-CONTAINING PROTEIN"/>
    <property type="match status" value="1"/>
</dbReference>
<feature type="transmembrane region" description="Helical" evidence="1">
    <location>
        <begin position="490"/>
        <end position="509"/>
    </location>
</feature>
<evidence type="ECO:0000313" key="3">
    <source>
        <dbReference type="EMBL" id="KAJ5275058.1"/>
    </source>
</evidence>
<sequence length="687" mass="75449">MELHPLSQPDELPMDKLTTWSQSLSRSKCRLLGNKRTEDWKKALYLGSFSTFVVLVFNVGFVLWAVTNHGLQGDQAVLFTGDCEKSKRISTGFHFVINILGTILLGASNYGMQCLCAPTRGDIDRAHSRGKWLDIGVQSTRNLGHIPRIKLFLWICLAFSSLPLHLMYNSTIFQTLSVYKYQVLVGNKPFSRFNVDNVKLAGQNSPDTTFSRLLEKDMNGTLEYFNNNECISKYANGFQTNYANLLLVTDDYNSTTQDFGNFTDYGPPETDPYRWICAAYGSASLHRHCTSLVPELLADPDNWAVPAGLSSFSGKNFSLHSADLKVKYCLSESVPERCTVEYSLPLIIVVIISNIMKIVILCWITITMAETPILTTGDAISSFVEIPDDTTRGQCLLSRDVVIKPVNKSLRFDAKPRRWGSPVSGQRWTICLLSYSIAILVCVSFLVIGVAGRDSGIWAAGLGEPSVSNLIIGLPSSLVANTIIANTPQVVFSILYFSSNGIFTIMALANEWSYHALKRKGLRVSTLPRGSQRSSFFLSLPYRYSLPLLTLSGILHWLISQSFYLVSIKSYGIGLTREPADDTTTCGYSPAVILSTLSVGVAMLVCLVLMSFKRLKSGMPVAGSCSLAIAAACHPSLSGLDTMEETAGIDATLPLKWGVEMPECDGVGHCALSSGQVEFPLDGSVYE</sequence>